<dbReference type="CDD" id="cd06261">
    <property type="entry name" value="TM_PBP2"/>
    <property type="match status" value="1"/>
</dbReference>
<dbReference type="InterPro" id="IPR000515">
    <property type="entry name" value="MetI-like"/>
</dbReference>
<accession>A0A3N1HJT5</accession>
<dbReference type="PROSITE" id="PS50928">
    <property type="entry name" value="ABC_TM1"/>
    <property type="match status" value="1"/>
</dbReference>
<keyword evidence="5 7" id="KW-1133">Transmembrane helix</keyword>
<evidence type="ECO:0000256" key="2">
    <source>
        <dbReference type="ARBA" id="ARBA00022448"/>
    </source>
</evidence>
<feature type="transmembrane region" description="Helical" evidence="7">
    <location>
        <begin position="35"/>
        <end position="57"/>
    </location>
</feature>
<keyword evidence="3" id="KW-1003">Cell membrane</keyword>
<proteinExistence type="inferred from homology"/>
<evidence type="ECO:0000313" key="9">
    <source>
        <dbReference type="EMBL" id="ROP42797.1"/>
    </source>
</evidence>
<evidence type="ECO:0000259" key="8">
    <source>
        <dbReference type="PROSITE" id="PS50928"/>
    </source>
</evidence>
<sequence>MAADRTAEGAVATATAAATGAAAPRRRPLQPHGRATPYLLAAPALLLYGAFLLFPLARAVQYSLYDFDGLTVGTFVGLDNYVAVVADEGLRQAFGHALVLVLFFSVIPVVVGLALAALLTRAPVRGLPAFRTVVFLPQVIAMVVVAVAWRRIYAPDGPLNTALRAVGLDGLARTWLGDFGTALPAVGLIGTWVSTGLATVLLMAGMARVPRELYEASSLDGAGPVRQLVAITLPSVRPEMAVALVLTTITALKTFDLVYVTTGGGPGTSTTVPSYEVYRRAFELGQVGSAAAVGVVLTVLVLLVTVVVTRVVDPSRRDER</sequence>
<dbReference type="PANTHER" id="PTHR43227:SF8">
    <property type="entry name" value="DIACETYLCHITOBIOSE UPTAKE SYSTEM PERMEASE PROTEIN DASB"/>
    <property type="match status" value="1"/>
</dbReference>
<protein>
    <submittedName>
        <fullName evidence="9">Carbohydrate ABC transporter membrane protein 1 (CUT1 family)</fullName>
    </submittedName>
</protein>
<evidence type="ECO:0000256" key="1">
    <source>
        <dbReference type="ARBA" id="ARBA00004651"/>
    </source>
</evidence>
<evidence type="ECO:0000256" key="6">
    <source>
        <dbReference type="ARBA" id="ARBA00023136"/>
    </source>
</evidence>
<feature type="transmembrane region" description="Helical" evidence="7">
    <location>
        <begin position="130"/>
        <end position="149"/>
    </location>
</feature>
<dbReference type="AlphaFoldDB" id="A0A3N1HJT5"/>
<feature type="domain" description="ABC transmembrane type-1" evidence="8">
    <location>
        <begin position="94"/>
        <end position="308"/>
    </location>
</feature>
<keyword evidence="6 7" id="KW-0472">Membrane</keyword>
<keyword evidence="2 7" id="KW-0813">Transport</keyword>
<evidence type="ECO:0000256" key="5">
    <source>
        <dbReference type="ARBA" id="ARBA00022989"/>
    </source>
</evidence>
<dbReference type="Pfam" id="PF00528">
    <property type="entry name" value="BPD_transp_1"/>
    <property type="match status" value="1"/>
</dbReference>
<dbReference type="InParanoid" id="A0A3N1HJT5"/>
<dbReference type="Proteomes" id="UP000276232">
    <property type="component" value="Unassembled WGS sequence"/>
</dbReference>
<feature type="transmembrane region" description="Helical" evidence="7">
    <location>
        <begin position="97"/>
        <end position="118"/>
    </location>
</feature>
<feature type="transmembrane region" description="Helical" evidence="7">
    <location>
        <begin position="182"/>
        <end position="204"/>
    </location>
</feature>
<comment type="subcellular location">
    <subcellularLocation>
        <location evidence="1 7">Cell membrane</location>
        <topology evidence="1 7">Multi-pass membrane protein</topology>
    </subcellularLocation>
</comment>
<evidence type="ECO:0000256" key="7">
    <source>
        <dbReference type="RuleBase" id="RU363032"/>
    </source>
</evidence>
<gene>
    <name evidence="9" type="ORF">EDC03_2084</name>
</gene>
<comment type="similarity">
    <text evidence="7">Belongs to the binding-protein-dependent transport system permease family.</text>
</comment>
<dbReference type="EMBL" id="RJKN01000005">
    <property type="protein sequence ID" value="ROP42797.1"/>
    <property type="molecule type" value="Genomic_DNA"/>
</dbReference>
<comment type="caution">
    <text evidence="9">The sequence shown here is derived from an EMBL/GenBank/DDBJ whole genome shotgun (WGS) entry which is preliminary data.</text>
</comment>
<organism evidence="9 10">
    <name type="scientific">Pseudokineococcus lusitanus</name>
    <dbReference type="NCBI Taxonomy" id="763993"/>
    <lineage>
        <taxon>Bacteria</taxon>
        <taxon>Bacillati</taxon>
        <taxon>Actinomycetota</taxon>
        <taxon>Actinomycetes</taxon>
        <taxon>Kineosporiales</taxon>
        <taxon>Kineosporiaceae</taxon>
        <taxon>Pseudokineococcus</taxon>
    </lineage>
</organism>
<evidence type="ECO:0000313" key="10">
    <source>
        <dbReference type="Proteomes" id="UP000276232"/>
    </source>
</evidence>
<dbReference type="GO" id="GO:0055085">
    <property type="term" value="P:transmembrane transport"/>
    <property type="evidence" value="ECO:0007669"/>
    <property type="project" value="InterPro"/>
</dbReference>
<keyword evidence="4 7" id="KW-0812">Transmembrane</keyword>
<dbReference type="RefSeq" id="WP_199720150.1">
    <property type="nucleotide sequence ID" value="NZ_RJKN01000005.1"/>
</dbReference>
<dbReference type="InterPro" id="IPR035906">
    <property type="entry name" value="MetI-like_sf"/>
</dbReference>
<dbReference type="GO" id="GO:0005886">
    <property type="term" value="C:plasma membrane"/>
    <property type="evidence" value="ECO:0007669"/>
    <property type="project" value="UniProtKB-SubCell"/>
</dbReference>
<dbReference type="Gene3D" id="1.10.3720.10">
    <property type="entry name" value="MetI-like"/>
    <property type="match status" value="1"/>
</dbReference>
<reference evidence="9 10" key="1">
    <citation type="journal article" date="2015" name="Stand. Genomic Sci.">
        <title>Genomic Encyclopedia of Bacterial and Archaeal Type Strains, Phase III: the genomes of soil and plant-associated and newly described type strains.</title>
        <authorList>
            <person name="Whitman W.B."/>
            <person name="Woyke T."/>
            <person name="Klenk H.P."/>
            <person name="Zhou Y."/>
            <person name="Lilburn T.G."/>
            <person name="Beck B.J."/>
            <person name="De Vos P."/>
            <person name="Vandamme P."/>
            <person name="Eisen J.A."/>
            <person name="Garrity G."/>
            <person name="Hugenholtz P."/>
            <person name="Kyrpides N.C."/>
        </authorList>
    </citation>
    <scope>NUCLEOTIDE SEQUENCE [LARGE SCALE GENOMIC DNA]</scope>
    <source>
        <strain evidence="9 10">CECT 7306</strain>
    </source>
</reference>
<dbReference type="InterPro" id="IPR050809">
    <property type="entry name" value="UgpAE/MalFG_permease"/>
</dbReference>
<feature type="transmembrane region" description="Helical" evidence="7">
    <location>
        <begin position="290"/>
        <end position="312"/>
    </location>
</feature>
<dbReference type="SUPFAM" id="SSF161098">
    <property type="entry name" value="MetI-like"/>
    <property type="match status" value="1"/>
</dbReference>
<keyword evidence="10" id="KW-1185">Reference proteome</keyword>
<evidence type="ECO:0000256" key="4">
    <source>
        <dbReference type="ARBA" id="ARBA00022692"/>
    </source>
</evidence>
<name>A0A3N1HJT5_9ACTN</name>
<dbReference type="PANTHER" id="PTHR43227">
    <property type="entry name" value="BLL4140 PROTEIN"/>
    <property type="match status" value="1"/>
</dbReference>
<evidence type="ECO:0000256" key="3">
    <source>
        <dbReference type="ARBA" id="ARBA00022475"/>
    </source>
</evidence>